<dbReference type="PANTHER" id="PTHR24064">
    <property type="entry name" value="SOLUTE CARRIER FAMILY 22 MEMBER"/>
    <property type="match status" value="1"/>
</dbReference>
<keyword evidence="3 5" id="KW-1133">Transmembrane helix</keyword>
<name>A0ABV0P6C7_9TELE</name>
<reference evidence="6 7" key="1">
    <citation type="submission" date="2021-06" db="EMBL/GenBank/DDBJ databases">
        <authorList>
            <person name="Palmer J.M."/>
        </authorList>
    </citation>
    <scope>NUCLEOTIDE SEQUENCE [LARGE SCALE GENOMIC DNA]</scope>
    <source>
        <strain evidence="6 7">GA_2019</strain>
        <tissue evidence="6">Muscle</tissue>
    </source>
</reference>
<evidence type="ECO:0000256" key="3">
    <source>
        <dbReference type="ARBA" id="ARBA00022989"/>
    </source>
</evidence>
<sequence>MLLALLAYFIRDWRHLMLAVTVPCGVAIICCWWLPESARWLLANGRTDKAKKYLVQCAKMNRSNQDTTKLDTEVQITV</sequence>
<evidence type="ECO:0000256" key="5">
    <source>
        <dbReference type="SAM" id="Phobius"/>
    </source>
</evidence>
<keyword evidence="2 5" id="KW-0812">Transmembrane</keyword>
<organism evidence="6 7">
    <name type="scientific">Goodea atripinnis</name>
    <dbReference type="NCBI Taxonomy" id="208336"/>
    <lineage>
        <taxon>Eukaryota</taxon>
        <taxon>Metazoa</taxon>
        <taxon>Chordata</taxon>
        <taxon>Craniata</taxon>
        <taxon>Vertebrata</taxon>
        <taxon>Euteleostomi</taxon>
        <taxon>Actinopterygii</taxon>
        <taxon>Neopterygii</taxon>
        <taxon>Teleostei</taxon>
        <taxon>Neoteleostei</taxon>
        <taxon>Acanthomorphata</taxon>
        <taxon>Ovalentaria</taxon>
        <taxon>Atherinomorphae</taxon>
        <taxon>Cyprinodontiformes</taxon>
        <taxon>Goodeidae</taxon>
        <taxon>Goodea</taxon>
    </lineage>
</organism>
<evidence type="ECO:0000313" key="7">
    <source>
        <dbReference type="Proteomes" id="UP001476798"/>
    </source>
</evidence>
<evidence type="ECO:0000256" key="4">
    <source>
        <dbReference type="ARBA" id="ARBA00023136"/>
    </source>
</evidence>
<dbReference type="EMBL" id="JAHRIO010061803">
    <property type="protein sequence ID" value="MEQ2178999.1"/>
    <property type="molecule type" value="Genomic_DNA"/>
</dbReference>
<evidence type="ECO:0000256" key="1">
    <source>
        <dbReference type="ARBA" id="ARBA00004141"/>
    </source>
</evidence>
<dbReference type="Gene3D" id="1.20.1250.20">
    <property type="entry name" value="MFS general substrate transporter like domains"/>
    <property type="match status" value="1"/>
</dbReference>
<keyword evidence="7" id="KW-1185">Reference proteome</keyword>
<feature type="transmembrane region" description="Helical" evidence="5">
    <location>
        <begin position="15"/>
        <end position="34"/>
    </location>
</feature>
<dbReference type="SUPFAM" id="SSF103473">
    <property type="entry name" value="MFS general substrate transporter"/>
    <property type="match status" value="1"/>
</dbReference>
<dbReference type="InterPro" id="IPR005828">
    <property type="entry name" value="MFS_sugar_transport-like"/>
</dbReference>
<dbReference type="InterPro" id="IPR036259">
    <property type="entry name" value="MFS_trans_sf"/>
</dbReference>
<dbReference type="Pfam" id="PF00083">
    <property type="entry name" value="Sugar_tr"/>
    <property type="match status" value="1"/>
</dbReference>
<dbReference type="Proteomes" id="UP001476798">
    <property type="component" value="Unassembled WGS sequence"/>
</dbReference>
<proteinExistence type="predicted"/>
<comment type="caution">
    <text evidence="6">The sequence shown here is derived from an EMBL/GenBank/DDBJ whole genome shotgun (WGS) entry which is preliminary data.</text>
</comment>
<evidence type="ECO:0000313" key="6">
    <source>
        <dbReference type="EMBL" id="MEQ2178999.1"/>
    </source>
</evidence>
<gene>
    <name evidence="6" type="ORF">GOODEAATRI_020034</name>
</gene>
<comment type="subcellular location">
    <subcellularLocation>
        <location evidence="1">Membrane</location>
        <topology evidence="1">Multi-pass membrane protein</topology>
    </subcellularLocation>
</comment>
<protein>
    <submittedName>
        <fullName evidence="6">Uncharacterized protein</fullName>
    </submittedName>
</protein>
<accession>A0ABV0P6C7</accession>
<evidence type="ECO:0000256" key="2">
    <source>
        <dbReference type="ARBA" id="ARBA00022692"/>
    </source>
</evidence>
<keyword evidence="4 5" id="KW-0472">Membrane</keyword>